<dbReference type="GO" id="GO:0000917">
    <property type="term" value="P:division septum assembly"/>
    <property type="evidence" value="ECO:0007669"/>
    <property type="project" value="UniProtKB-KW"/>
</dbReference>
<evidence type="ECO:0000256" key="6">
    <source>
        <dbReference type="ARBA" id="ARBA00022842"/>
    </source>
</evidence>
<dbReference type="Pfam" id="PF01926">
    <property type="entry name" value="MMR_HSR1"/>
    <property type="match status" value="1"/>
</dbReference>
<comment type="similarity">
    <text evidence="2 10">Belongs to the TRAFAC class TrmE-Era-EngA-EngB-Septin-like GTPase superfamily. EngB GTPase family.</text>
</comment>
<dbReference type="InterPro" id="IPR027417">
    <property type="entry name" value="P-loop_NTPase"/>
</dbReference>
<evidence type="ECO:0000256" key="5">
    <source>
        <dbReference type="ARBA" id="ARBA00022741"/>
    </source>
</evidence>
<dbReference type="Proteomes" id="UP000886047">
    <property type="component" value="Unassembled WGS sequence"/>
</dbReference>
<organism evidence="12">
    <name type="scientific">Mariniphaga anaerophila</name>
    <dbReference type="NCBI Taxonomy" id="1484053"/>
    <lineage>
        <taxon>Bacteria</taxon>
        <taxon>Pseudomonadati</taxon>
        <taxon>Bacteroidota</taxon>
        <taxon>Bacteroidia</taxon>
        <taxon>Marinilabiliales</taxon>
        <taxon>Prolixibacteraceae</taxon>
        <taxon>Mariniphaga</taxon>
    </lineage>
</organism>
<dbReference type="AlphaFoldDB" id="A0A831L907"/>
<evidence type="ECO:0000256" key="4">
    <source>
        <dbReference type="ARBA" id="ARBA00022723"/>
    </source>
</evidence>
<evidence type="ECO:0000313" key="12">
    <source>
        <dbReference type="EMBL" id="HDR50229.1"/>
    </source>
</evidence>
<name>A0A831L907_9BACT</name>
<dbReference type="Gene3D" id="3.40.50.300">
    <property type="entry name" value="P-loop containing nucleotide triphosphate hydrolases"/>
    <property type="match status" value="1"/>
</dbReference>
<keyword evidence="3 10" id="KW-0132">Cell division</keyword>
<keyword evidence="4" id="KW-0479">Metal-binding</keyword>
<comment type="function">
    <text evidence="10">Necessary for normal cell division and for the maintenance of normal septation.</text>
</comment>
<dbReference type="EMBL" id="DSDK01000075">
    <property type="protein sequence ID" value="HDR50229.1"/>
    <property type="molecule type" value="Genomic_DNA"/>
</dbReference>
<keyword evidence="6" id="KW-0460">Magnesium</keyword>
<dbReference type="NCBIfam" id="TIGR03598">
    <property type="entry name" value="GTPase_YsxC"/>
    <property type="match status" value="1"/>
</dbReference>
<proteinExistence type="inferred from homology"/>
<protein>
    <recommendedName>
        <fullName evidence="10">Probable GTP-binding protein EngB</fullName>
    </recommendedName>
</protein>
<keyword evidence="7 10" id="KW-0342">GTP-binding</keyword>
<accession>A0A831L907</accession>
<dbReference type="GO" id="GO:0046872">
    <property type="term" value="F:metal ion binding"/>
    <property type="evidence" value="ECO:0007669"/>
    <property type="project" value="UniProtKB-KW"/>
</dbReference>
<dbReference type="GO" id="GO:0005525">
    <property type="term" value="F:GTP binding"/>
    <property type="evidence" value="ECO:0007669"/>
    <property type="project" value="UniProtKB-UniRule"/>
</dbReference>
<evidence type="ECO:0000259" key="11">
    <source>
        <dbReference type="PROSITE" id="PS51706"/>
    </source>
</evidence>
<dbReference type="InterPro" id="IPR019987">
    <property type="entry name" value="GTP-bd_ribosome_bio_YsxC"/>
</dbReference>
<evidence type="ECO:0000256" key="3">
    <source>
        <dbReference type="ARBA" id="ARBA00022618"/>
    </source>
</evidence>
<evidence type="ECO:0000256" key="9">
    <source>
        <dbReference type="ARBA" id="ARBA00023306"/>
    </source>
</evidence>
<evidence type="ECO:0000256" key="7">
    <source>
        <dbReference type="ARBA" id="ARBA00023134"/>
    </source>
</evidence>
<dbReference type="InterPro" id="IPR006073">
    <property type="entry name" value="GTP-bd"/>
</dbReference>
<keyword evidence="8 10" id="KW-0717">Septation</keyword>
<dbReference type="CDD" id="cd01876">
    <property type="entry name" value="YihA_EngB"/>
    <property type="match status" value="1"/>
</dbReference>
<feature type="domain" description="EngB-type G" evidence="11">
    <location>
        <begin position="22"/>
        <end position="197"/>
    </location>
</feature>
<sequence length="201" mass="23661">MEIKDARFVISNTNVEKCPRPDKPEYAFIGRSNVGKSSLINMLTNRKSLAKTSGKPGKTRLINHFLINDEWYLVDLPGYGYAKIGRQESKKWEKFFRNYILTRENLFCLFVLIDSRHEPQPIDLEFMEWLGTNEVPFAIIFTKTDKLKEQELEDNMKNYQQKMLETWESMPPWFVSSAQTGHGRTEILKYIQNINQTIRKS</sequence>
<reference evidence="12" key="1">
    <citation type="journal article" date="2020" name="mSystems">
        <title>Genome- and Community-Level Interaction Insights into Carbon Utilization and Element Cycling Functions of Hydrothermarchaeota in Hydrothermal Sediment.</title>
        <authorList>
            <person name="Zhou Z."/>
            <person name="Liu Y."/>
            <person name="Xu W."/>
            <person name="Pan J."/>
            <person name="Luo Z.H."/>
            <person name="Li M."/>
        </authorList>
    </citation>
    <scope>NUCLEOTIDE SEQUENCE [LARGE SCALE GENOMIC DNA]</scope>
    <source>
        <strain evidence="12">SpSt-1217</strain>
    </source>
</reference>
<keyword evidence="5 10" id="KW-0547">Nucleotide-binding</keyword>
<evidence type="ECO:0000256" key="2">
    <source>
        <dbReference type="ARBA" id="ARBA00009638"/>
    </source>
</evidence>
<dbReference type="PROSITE" id="PS51706">
    <property type="entry name" value="G_ENGB"/>
    <property type="match status" value="1"/>
</dbReference>
<dbReference type="HAMAP" id="MF_00321">
    <property type="entry name" value="GTPase_EngB"/>
    <property type="match status" value="1"/>
</dbReference>
<evidence type="ECO:0000256" key="8">
    <source>
        <dbReference type="ARBA" id="ARBA00023210"/>
    </source>
</evidence>
<dbReference type="PANTHER" id="PTHR11649:SF13">
    <property type="entry name" value="ENGB-TYPE G DOMAIN-CONTAINING PROTEIN"/>
    <property type="match status" value="1"/>
</dbReference>
<gene>
    <name evidence="10" type="primary">engB</name>
    <name evidence="12" type="ORF">ENN90_01215</name>
</gene>
<dbReference type="FunFam" id="3.40.50.300:FF:000098">
    <property type="entry name" value="Probable GTP-binding protein EngB"/>
    <property type="match status" value="1"/>
</dbReference>
<dbReference type="PANTHER" id="PTHR11649">
    <property type="entry name" value="MSS1/TRME-RELATED GTP-BINDING PROTEIN"/>
    <property type="match status" value="1"/>
</dbReference>
<dbReference type="InterPro" id="IPR030393">
    <property type="entry name" value="G_ENGB_dom"/>
</dbReference>
<comment type="cofactor">
    <cofactor evidence="1">
        <name>Mg(2+)</name>
        <dbReference type="ChEBI" id="CHEBI:18420"/>
    </cofactor>
</comment>
<evidence type="ECO:0000256" key="1">
    <source>
        <dbReference type="ARBA" id="ARBA00001946"/>
    </source>
</evidence>
<evidence type="ECO:0000256" key="10">
    <source>
        <dbReference type="HAMAP-Rule" id="MF_00321"/>
    </source>
</evidence>
<keyword evidence="9 10" id="KW-0131">Cell cycle</keyword>
<dbReference type="SUPFAM" id="SSF52540">
    <property type="entry name" value="P-loop containing nucleoside triphosphate hydrolases"/>
    <property type="match status" value="1"/>
</dbReference>
<comment type="caution">
    <text evidence="12">The sequence shown here is derived from an EMBL/GenBank/DDBJ whole genome shotgun (WGS) entry which is preliminary data.</text>
</comment>